<keyword evidence="1" id="KW-0812">Transmembrane</keyword>
<dbReference type="RefSeq" id="WP_135261391.1">
    <property type="nucleotide sequence ID" value="NZ_SMLM01000001.1"/>
</dbReference>
<dbReference type="AlphaFoldDB" id="A0A4Z0C4A8"/>
<sequence length="184" mass="19941">MTAQGVVNATDVKRRRWLTIAVGGAAAVAGGGFAWWRLRPAETSMPAPDEFWRASFDTPTGTSISMASFRGRPLLLNFWATWCPPCIEEMPLLDTFQQQQAGRGWQVVGLAIDQPSAVRQFLAKRPVRFPIGLAALGGTELGKQLGNLSGGLPFTVVFGPDGSIRQRRMGKVSRADLDRWAAAA</sequence>
<dbReference type="SUPFAM" id="SSF52833">
    <property type="entry name" value="Thioredoxin-like"/>
    <property type="match status" value="1"/>
</dbReference>
<feature type="transmembrane region" description="Helical" evidence="1">
    <location>
        <begin position="17"/>
        <end position="36"/>
    </location>
</feature>
<dbReference type="InterPro" id="IPR036249">
    <property type="entry name" value="Thioredoxin-like_sf"/>
</dbReference>
<evidence type="ECO:0000259" key="2">
    <source>
        <dbReference type="PROSITE" id="PS51352"/>
    </source>
</evidence>
<keyword evidence="4" id="KW-1185">Reference proteome</keyword>
<evidence type="ECO:0000256" key="1">
    <source>
        <dbReference type="SAM" id="Phobius"/>
    </source>
</evidence>
<keyword evidence="1" id="KW-1133">Transmembrane helix</keyword>
<dbReference type="OrthoDB" id="9811352at2"/>
<dbReference type="EMBL" id="SMLM01000001">
    <property type="protein sequence ID" value="TFZ05310.1"/>
    <property type="molecule type" value="Genomic_DNA"/>
</dbReference>
<feature type="domain" description="Thioredoxin" evidence="2">
    <location>
        <begin position="45"/>
        <end position="184"/>
    </location>
</feature>
<comment type="caution">
    <text evidence="3">The sequence shown here is derived from an EMBL/GenBank/DDBJ whole genome shotgun (WGS) entry which is preliminary data.</text>
</comment>
<dbReference type="InterPro" id="IPR050553">
    <property type="entry name" value="Thioredoxin_ResA/DsbE_sf"/>
</dbReference>
<dbReference type="CDD" id="cd02966">
    <property type="entry name" value="TlpA_like_family"/>
    <property type="match status" value="1"/>
</dbReference>
<dbReference type="InterPro" id="IPR013766">
    <property type="entry name" value="Thioredoxin_domain"/>
</dbReference>
<protein>
    <submittedName>
        <fullName evidence="3">TlpA family protein disulfide reductase</fullName>
    </submittedName>
</protein>
<keyword evidence="1" id="KW-0472">Membrane</keyword>
<dbReference type="InterPro" id="IPR013740">
    <property type="entry name" value="Redoxin"/>
</dbReference>
<organism evidence="3 4">
    <name type="scientific">Ramlibacter henchirensis</name>
    <dbReference type="NCBI Taxonomy" id="204072"/>
    <lineage>
        <taxon>Bacteria</taxon>
        <taxon>Pseudomonadati</taxon>
        <taxon>Pseudomonadota</taxon>
        <taxon>Betaproteobacteria</taxon>
        <taxon>Burkholderiales</taxon>
        <taxon>Comamonadaceae</taxon>
        <taxon>Ramlibacter</taxon>
    </lineage>
</organism>
<dbReference type="PANTHER" id="PTHR42852:SF13">
    <property type="entry name" value="PROTEIN DIPZ"/>
    <property type="match status" value="1"/>
</dbReference>
<reference evidence="3 4" key="1">
    <citation type="submission" date="2019-03" db="EMBL/GenBank/DDBJ databases">
        <title>Ramlibacter henchirensis DSM 14656, whole genome shotgun sequence.</title>
        <authorList>
            <person name="Zhang X."/>
            <person name="Feng G."/>
            <person name="Zhu H."/>
        </authorList>
    </citation>
    <scope>NUCLEOTIDE SEQUENCE [LARGE SCALE GENOMIC DNA]</scope>
    <source>
        <strain evidence="3 4">DSM 14656</strain>
    </source>
</reference>
<dbReference type="Proteomes" id="UP000298180">
    <property type="component" value="Unassembled WGS sequence"/>
</dbReference>
<dbReference type="PANTHER" id="PTHR42852">
    <property type="entry name" value="THIOL:DISULFIDE INTERCHANGE PROTEIN DSBE"/>
    <property type="match status" value="1"/>
</dbReference>
<dbReference type="Gene3D" id="3.40.30.10">
    <property type="entry name" value="Glutaredoxin"/>
    <property type="match status" value="1"/>
</dbReference>
<accession>A0A4Z0C4A8</accession>
<evidence type="ECO:0000313" key="3">
    <source>
        <dbReference type="EMBL" id="TFZ05310.1"/>
    </source>
</evidence>
<dbReference type="PROSITE" id="PS51352">
    <property type="entry name" value="THIOREDOXIN_2"/>
    <property type="match status" value="1"/>
</dbReference>
<name>A0A4Z0C4A8_9BURK</name>
<dbReference type="GO" id="GO:0016491">
    <property type="term" value="F:oxidoreductase activity"/>
    <property type="evidence" value="ECO:0007669"/>
    <property type="project" value="InterPro"/>
</dbReference>
<proteinExistence type="predicted"/>
<evidence type="ECO:0000313" key="4">
    <source>
        <dbReference type="Proteomes" id="UP000298180"/>
    </source>
</evidence>
<dbReference type="Pfam" id="PF08534">
    <property type="entry name" value="Redoxin"/>
    <property type="match status" value="1"/>
</dbReference>
<gene>
    <name evidence="3" type="ORF">EZ313_01145</name>
</gene>